<proteinExistence type="predicted"/>
<dbReference type="Proteomes" id="UP000886653">
    <property type="component" value="Unassembled WGS sequence"/>
</dbReference>
<organism evidence="3 4">
    <name type="scientific">Cronartium quercuum f. sp. fusiforme G11</name>
    <dbReference type="NCBI Taxonomy" id="708437"/>
    <lineage>
        <taxon>Eukaryota</taxon>
        <taxon>Fungi</taxon>
        <taxon>Dikarya</taxon>
        <taxon>Basidiomycota</taxon>
        <taxon>Pucciniomycotina</taxon>
        <taxon>Pucciniomycetes</taxon>
        <taxon>Pucciniales</taxon>
        <taxon>Coleosporiaceae</taxon>
        <taxon>Cronartium</taxon>
    </lineage>
</organism>
<feature type="signal peptide" evidence="2">
    <location>
        <begin position="1"/>
        <end position="24"/>
    </location>
</feature>
<feature type="chain" id="PRO_5040360381" evidence="2">
    <location>
        <begin position="25"/>
        <end position="220"/>
    </location>
</feature>
<reference evidence="3" key="1">
    <citation type="submission" date="2013-11" db="EMBL/GenBank/DDBJ databases">
        <title>Genome sequence of the fusiform rust pathogen reveals effectors for host alternation and coevolution with pine.</title>
        <authorList>
            <consortium name="DOE Joint Genome Institute"/>
            <person name="Smith K."/>
            <person name="Pendleton A."/>
            <person name="Kubisiak T."/>
            <person name="Anderson C."/>
            <person name="Salamov A."/>
            <person name="Aerts A."/>
            <person name="Riley R."/>
            <person name="Clum A."/>
            <person name="Lindquist E."/>
            <person name="Ence D."/>
            <person name="Campbell M."/>
            <person name="Kronenberg Z."/>
            <person name="Feau N."/>
            <person name="Dhillon B."/>
            <person name="Hamelin R."/>
            <person name="Burleigh J."/>
            <person name="Smith J."/>
            <person name="Yandell M."/>
            <person name="Nelson C."/>
            <person name="Grigoriev I."/>
            <person name="Davis J."/>
        </authorList>
    </citation>
    <scope>NUCLEOTIDE SEQUENCE</scope>
    <source>
        <strain evidence="3">G11</strain>
    </source>
</reference>
<evidence type="ECO:0000313" key="3">
    <source>
        <dbReference type="EMBL" id="KAG0140576.1"/>
    </source>
</evidence>
<keyword evidence="4" id="KW-1185">Reference proteome</keyword>
<evidence type="ECO:0000313" key="4">
    <source>
        <dbReference type="Proteomes" id="UP000886653"/>
    </source>
</evidence>
<name>A0A9P6N6J2_9BASI</name>
<sequence>MLYGYQHILYLASLYLLVLRPGLSRPHPSLTGDSPTGRTNLKTLLSISHTDLLNEYPITEPPKHTQSQYTNHNKRFGRTHGHEFRSGYPPTISYPPAGPPLLVASISAMGSPSGLPVSQGCYQQFAHSPPDSSDPAEQFRYPAPTFYQTPSPFSPLPAAPGFNYLPQALVIRPYPLPLFFLRQFQPHLPSTATITATSTPPPSSSIQTLAIASTFSSSSI</sequence>
<feature type="region of interest" description="Disordered" evidence="1">
    <location>
        <begin position="59"/>
        <end position="82"/>
    </location>
</feature>
<gene>
    <name evidence="3" type="ORF">CROQUDRAFT_99919</name>
</gene>
<evidence type="ECO:0000256" key="2">
    <source>
        <dbReference type="SAM" id="SignalP"/>
    </source>
</evidence>
<dbReference type="AlphaFoldDB" id="A0A9P6N6J2"/>
<evidence type="ECO:0000256" key="1">
    <source>
        <dbReference type="SAM" id="MobiDB-lite"/>
    </source>
</evidence>
<keyword evidence="2" id="KW-0732">Signal</keyword>
<protein>
    <submittedName>
        <fullName evidence="3">Uncharacterized protein</fullName>
    </submittedName>
</protein>
<dbReference type="EMBL" id="MU167433">
    <property type="protein sequence ID" value="KAG0140576.1"/>
    <property type="molecule type" value="Genomic_DNA"/>
</dbReference>
<comment type="caution">
    <text evidence="3">The sequence shown here is derived from an EMBL/GenBank/DDBJ whole genome shotgun (WGS) entry which is preliminary data.</text>
</comment>
<accession>A0A9P6N6J2</accession>